<dbReference type="PANTHER" id="PTHR46535:SF1">
    <property type="entry name" value="NEDD4-BINDING PROTEIN 2"/>
    <property type="match status" value="1"/>
</dbReference>
<dbReference type="EMBL" id="JAIXMP010000002">
    <property type="protein sequence ID" value="KAI9277275.1"/>
    <property type="molecule type" value="Genomic_DNA"/>
</dbReference>
<proteinExistence type="predicted"/>
<accession>A0AAD5PJZ3</accession>
<dbReference type="PROSITE" id="PS50828">
    <property type="entry name" value="SMR"/>
    <property type="match status" value="1"/>
</dbReference>
<evidence type="ECO:0000313" key="3">
    <source>
        <dbReference type="EMBL" id="KAI9277275.1"/>
    </source>
</evidence>
<comment type="caution">
    <text evidence="3">The sequence shown here is derived from an EMBL/GenBank/DDBJ whole genome shotgun (WGS) entry which is preliminary data.</text>
</comment>
<sequence length="208" mass="24595">MWRKKLLTPPSPETLPRITSGNERNERRYTSLRSHAIKWGKKMNEETERASKAKQEGRLEDAESHEKRAYEYSGRMRRENAKASQAIFNECNNPKNRNRFIDLHGQHIAEAKQHIKRWFDDFQTQRDVVYIVTGAGRHSRNKNNNTTTKKGQLKEAIQDYLKRLYQYNETNVYGDDMGGVFAVLFCIHEYPSKHSRKCHKCEYVKQTE</sequence>
<dbReference type="AlphaFoldDB" id="A0AAD5PJZ3"/>
<gene>
    <name evidence="3" type="ORF">BDA99DRAFT_130523</name>
</gene>
<name>A0AAD5PJZ3_9FUNG</name>
<feature type="compositionally biased region" description="Basic and acidic residues" evidence="1">
    <location>
        <begin position="42"/>
        <end position="68"/>
    </location>
</feature>
<dbReference type="InterPro" id="IPR036063">
    <property type="entry name" value="Smr_dom_sf"/>
</dbReference>
<reference evidence="3" key="1">
    <citation type="journal article" date="2022" name="IScience">
        <title>Evolution of zygomycete secretomes and the origins of terrestrial fungal ecologies.</title>
        <authorList>
            <person name="Chang Y."/>
            <person name="Wang Y."/>
            <person name="Mondo S."/>
            <person name="Ahrendt S."/>
            <person name="Andreopoulos W."/>
            <person name="Barry K."/>
            <person name="Beard J."/>
            <person name="Benny G.L."/>
            <person name="Blankenship S."/>
            <person name="Bonito G."/>
            <person name="Cuomo C."/>
            <person name="Desiro A."/>
            <person name="Gervers K.A."/>
            <person name="Hundley H."/>
            <person name="Kuo A."/>
            <person name="LaButti K."/>
            <person name="Lang B.F."/>
            <person name="Lipzen A."/>
            <person name="O'Donnell K."/>
            <person name="Pangilinan J."/>
            <person name="Reynolds N."/>
            <person name="Sandor L."/>
            <person name="Smith M.E."/>
            <person name="Tsang A."/>
            <person name="Grigoriev I.V."/>
            <person name="Stajich J.E."/>
            <person name="Spatafora J.W."/>
        </authorList>
    </citation>
    <scope>NUCLEOTIDE SEQUENCE</scope>
    <source>
        <strain evidence="3">RSA 2281</strain>
    </source>
</reference>
<dbReference type="SUPFAM" id="SSF160443">
    <property type="entry name" value="SMR domain-like"/>
    <property type="match status" value="1"/>
</dbReference>
<dbReference type="PANTHER" id="PTHR46535">
    <property type="entry name" value="NEDD4-BINDING PROTEIN 2"/>
    <property type="match status" value="1"/>
</dbReference>
<dbReference type="Pfam" id="PF08590">
    <property type="entry name" value="DUF1771"/>
    <property type="match status" value="1"/>
</dbReference>
<dbReference type="InterPro" id="IPR013899">
    <property type="entry name" value="DUF1771"/>
</dbReference>
<dbReference type="InterPro" id="IPR052772">
    <property type="entry name" value="Endo/PolyKinase_Domain-Protein"/>
</dbReference>
<reference evidence="3" key="2">
    <citation type="submission" date="2023-02" db="EMBL/GenBank/DDBJ databases">
        <authorList>
            <consortium name="DOE Joint Genome Institute"/>
            <person name="Mondo S.J."/>
            <person name="Chang Y."/>
            <person name="Wang Y."/>
            <person name="Ahrendt S."/>
            <person name="Andreopoulos W."/>
            <person name="Barry K."/>
            <person name="Beard J."/>
            <person name="Benny G.L."/>
            <person name="Blankenship S."/>
            <person name="Bonito G."/>
            <person name="Cuomo C."/>
            <person name="Desiro A."/>
            <person name="Gervers K.A."/>
            <person name="Hundley H."/>
            <person name="Kuo A."/>
            <person name="LaButti K."/>
            <person name="Lang B.F."/>
            <person name="Lipzen A."/>
            <person name="O'Donnell K."/>
            <person name="Pangilinan J."/>
            <person name="Reynolds N."/>
            <person name="Sandor L."/>
            <person name="Smith M.W."/>
            <person name="Tsang A."/>
            <person name="Grigoriev I.V."/>
            <person name="Stajich J.E."/>
            <person name="Spatafora J.W."/>
        </authorList>
    </citation>
    <scope>NUCLEOTIDE SEQUENCE</scope>
    <source>
        <strain evidence="3">RSA 2281</strain>
    </source>
</reference>
<dbReference type="GO" id="GO:0005634">
    <property type="term" value="C:nucleus"/>
    <property type="evidence" value="ECO:0007669"/>
    <property type="project" value="TreeGrafter"/>
</dbReference>
<dbReference type="SMART" id="SM01162">
    <property type="entry name" value="DUF1771"/>
    <property type="match status" value="1"/>
</dbReference>
<dbReference type="GO" id="GO:0004519">
    <property type="term" value="F:endonuclease activity"/>
    <property type="evidence" value="ECO:0007669"/>
    <property type="project" value="TreeGrafter"/>
</dbReference>
<evidence type="ECO:0000259" key="2">
    <source>
        <dbReference type="PROSITE" id="PS50828"/>
    </source>
</evidence>
<evidence type="ECO:0000313" key="4">
    <source>
        <dbReference type="Proteomes" id="UP001209540"/>
    </source>
</evidence>
<dbReference type="Pfam" id="PF01713">
    <property type="entry name" value="Smr"/>
    <property type="match status" value="1"/>
</dbReference>
<evidence type="ECO:0000256" key="1">
    <source>
        <dbReference type="SAM" id="MobiDB-lite"/>
    </source>
</evidence>
<protein>
    <recommendedName>
        <fullName evidence="2">Smr domain-containing protein</fullName>
    </recommendedName>
</protein>
<dbReference type="Proteomes" id="UP001209540">
    <property type="component" value="Unassembled WGS sequence"/>
</dbReference>
<dbReference type="Gene3D" id="3.30.1370.110">
    <property type="match status" value="1"/>
</dbReference>
<feature type="domain" description="Smr" evidence="2">
    <location>
        <begin position="101"/>
        <end position="186"/>
    </location>
</feature>
<organism evidence="3 4">
    <name type="scientific">Phascolomyces articulosus</name>
    <dbReference type="NCBI Taxonomy" id="60185"/>
    <lineage>
        <taxon>Eukaryota</taxon>
        <taxon>Fungi</taxon>
        <taxon>Fungi incertae sedis</taxon>
        <taxon>Mucoromycota</taxon>
        <taxon>Mucoromycotina</taxon>
        <taxon>Mucoromycetes</taxon>
        <taxon>Mucorales</taxon>
        <taxon>Lichtheimiaceae</taxon>
        <taxon>Phascolomyces</taxon>
    </lineage>
</organism>
<keyword evidence="4" id="KW-1185">Reference proteome</keyword>
<dbReference type="SMART" id="SM00463">
    <property type="entry name" value="SMR"/>
    <property type="match status" value="1"/>
</dbReference>
<dbReference type="InterPro" id="IPR002625">
    <property type="entry name" value="Smr_dom"/>
</dbReference>
<feature type="region of interest" description="Disordered" evidence="1">
    <location>
        <begin position="1"/>
        <end position="68"/>
    </location>
</feature>